<evidence type="ECO:0000313" key="4">
    <source>
        <dbReference type="WBParaSite" id="GPUH_0001172001-mRNA-1"/>
    </source>
</evidence>
<evidence type="ECO:0000313" key="3">
    <source>
        <dbReference type="Proteomes" id="UP000271098"/>
    </source>
</evidence>
<dbReference type="WBParaSite" id="GPUH_0001172001-mRNA-1">
    <property type="protein sequence ID" value="GPUH_0001172001-mRNA-1"/>
    <property type="gene ID" value="GPUH_0001172001"/>
</dbReference>
<dbReference type="Proteomes" id="UP000271098">
    <property type="component" value="Unassembled WGS sequence"/>
</dbReference>
<dbReference type="EMBL" id="UYRT01078744">
    <property type="protein sequence ID" value="VDN19138.1"/>
    <property type="molecule type" value="Genomic_DNA"/>
</dbReference>
<name>A0A183DSL5_9BILA</name>
<sequence length="76" mass="8241">MYQTPQGIVYANDEGSDGTSMFMNSSGKCNNSENQQATPQFMFPINSLTLQQTLLQMMSTAALNAAAQQESSEHSS</sequence>
<feature type="compositionally biased region" description="Polar residues" evidence="1">
    <location>
        <begin position="17"/>
        <end position="35"/>
    </location>
</feature>
<gene>
    <name evidence="2" type="ORF">GPUH_LOCUS11708</name>
</gene>
<dbReference type="AlphaFoldDB" id="A0A183DSL5"/>
<organism evidence="4">
    <name type="scientific">Gongylonema pulchrum</name>
    <dbReference type="NCBI Taxonomy" id="637853"/>
    <lineage>
        <taxon>Eukaryota</taxon>
        <taxon>Metazoa</taxon>
        <taxon>Ecdysozoa</taxon>
        <taxon>Nematoda</taxon>
        <taxon>Chromadorea</taxon>
        <taxon>Rhabditida</taxon>
        <taxon>Spirurina</taxon>
        <taxon>Spiruromorpha</taxon>
        <taxon>Spiruroidea</taxon>
        <taxon>Gongylonematidae</taxon>
        <taxon>Gongylonema</taxon>
    </lineage>
</organism>
<protein>
    <submittedName>
        <fullName evidence="2 4">Uncharacterized protein</fullName>
    </submittedName>
</protein>
<reference evidence="2 3" key="2">
    <citation type="submission" date="2018-11" db="EMBL/GenBank/DDBJ databases">
        <authorList>
            <consortium name="Pathogen Informatics"/>
        </authorList>
    </citation>
    <scope>NUCLEOTIDE SEQUENCE [LARGE SCALE GENOMIC DNA]</scope>
</reference>
<evidence type="ECO:0000256" key="1">
    <source>
        <dbReference type="SAM" id="MobiDB-lite"/>
    </source>
</evidence>
<accession>A0A183DSL5</accession>
<evidence type="ECO:0000313" key="2">
    <source>
        <dbReference type="EMBL" id="VDN19138.1"/>
    </source>
</evidence>
<keyword evidence="3" id="KW-1185">Reference proteome</keyword>
<dbReference type="OrthoDB" id="5864563at2759"/>
<feature type="region of interest" description="Disordered" evidence="1">
    <location>
        <begin position="1"/>
        <end position="35"/>
    </location>
</feature>
<reference evidence="4" key="1">
    <citation type="submission" date="2016-06" db="UniProtKB">
        <authorList>
            <consortium name="WormBaseParasite"/>
        </authorList>
    </citation>
    <scope>IDENTIFICATION</scope>
</reference>
<proteinExistence type="predicted"/>